<evidence type="ECO:0000259" key="4">
    <source>
        <dbReference type="Pfam" id="PF15898"/>
    </source>
</evidence>
<keyword evidence="6" id="KW-1185">Reference proteome</keyword>
<dbReference type="GeneID" id="109514994"/>
<protein>
    <submittedName>
        <fullName evidence="5">Protein phosphatase 1 regulatory subunit 12B-like</fullName>
    </submittedName>
</protein>
<dbReference type="OrthoDB" id="539213at2759"/>
<feature type="compositionally biased region" description="Basic and acidic residues" evidence="3">
    <location>
        <begin position="31"/>
        <end position="40"/>
    </location>
</feature>
<feature type="compositionally biased region" description="Basic and acidic residues" evidence="3">
    <location>
        <begin position="48"/>
        <end position="64"/>
    </location>
</feature>
<organism evidence="5 6">
    <name type="scientific">Hippocampus comes</name>
    <name type="common">Tiger tail seahorse</name>
    <dbReference type="NCBI Taxonomy" id="109280"/>
    <lineage>
        <taxon>Eukaryota</taxon>
        <taxon>Metazoa</taxon>
        <taxon>Chordata</taxon>
        <taxon>Craniata</taxon>
        <taxon>Vertebrata</taxon>
        <taxon>Euteleostomi</taxon>
        <taxon>Actinopterygii</taxon>
        <taxon>Neopterygii</taxon>
        <taxon>Teleostei</taxon>
        <taxon>Neoteleostei</taxon>
        <taxon>Acanthomorphata</taxon>
        <taxon>Syngnathiaria</taxon>
        <taxon>Syngnathiformes</taxon>
        <taxon>Syngnathoidei</taxon>
        <taxon>Syngnathidae</taxon>
        <taxon>Hippocampus</taxon>
    </lineage>
</organism>
<keyword evidence="2" id="KW-0040">ANK repeat</keyword>
<accession>A0A3Q2YWY3</accession>
<dbReference type="GO" id="GO:0019208">
    <property type="term" value="F:phosphatase regulator activity"/>
    <property type="evidence" value="ECO:0007669"/>
    <property type="project" value="TreeGrafter"/>
</dbReference>
<dbReference type="InterPro" id="IPR031775">
    <property type="entry name" value="PRKG1_interact"/>
</dbReference>
<dbReference type="PANTHER" id="PTHR24179">
    <property type="entry name" value="PROTEIN PHOSPHATASE 1 REGULATORY SUBUNIT 12"/>
    <property type="match status" value="1"/>
</dbReference>
<sequence length="195" mass="22463">MSSYFPRSKDLTRTRRSVTDSPPSSPSPTDKSFRHDRLSRFDSSGENVPDRLSRTSSYTRRENRLASLNKPEQDTTSKDYKKMYAEALQENERLKSRLQDSKQELVNIRSQLEKVAQRQDRIAEKSTLLESEKKEKRALEKRVSGMEDEMKAFPALAQAQALRSVNERLLAENRALLRALTRLSETASIPETEDL</sequence>
<reference evidence="5" key="2">
    <citation type="submission" date="2025-09" db="UniProtKB">
        <authorList>
            <consortium name="Ensembl"/>
        </authorList>
    </citation>
    <scope>IDENTIFICATION</scope>
</reference>
<feature type="domain" description="cGMP-dependent protein kinase interacting" evidence="4">
    <location>
        <begin position="79"/>
        <end position="185"/>
    </location>
</feature>
<name>A0A3Q2YWY3_HIPCM</name>
<dbReference type="GeneTree" id="ENSGT00940000166065"/>
<dbReference type="GO" id="GO:0031672">
    <property type="term" value="C:A band"/>
    <property type="evidence" value="ECO:0007669"/>
    <property type="project" value="TreeGrafter"/>
</dbReference>
<dbReference type="CTD" id="4660"/>
<evidence type="ECO:0000313" key="6">
    <source>
        <dbReference type="Proteomes" id="UP000264820"/>
    </source>
</evidence>
<evidence type="ECO:0000256" key="3">
    <source>
        <dbReference type="SAM" id="MobiDB-lite"/>
    </source>
</evidence>
<feature type="compositionally biased region" description="Low complexity" evidence="3">
    <location>
        <begin position="19"/>
        <end position="30"/>
    </location>
</feature>
<keyword evidence="1" id="KW-0677">Repeat</keyword>
<dbReference type="RefSeq" id="XP_019724060.1">
    <property type="nucleotide sequence ID" value="XM_019868501.1"/>
</dbReference>
<feature type="region of interest" description="Disordered" evidence="3">
    <location>
        <begin position="1"/>
        <end position="78"/>
    </location>
</feature>
<proteinExistence type="predicted"/>
<dbReference type="Pfam" id="PF15898">
    <property type="entry name" value="PRKG1_interact"/>
    <property type="match status" value="1"/>
</dbReference>
<dbReference type="PANTHER" id="PTHR24179:SF18">
    <property type="entry name" value="PROTEIN PHOSPHATASE 1 REGULATORY SUBUNIT 12B"/>
    <property type="match status" value="1"/>
</dbReference>
<evidence type="ECO:0000256" key="1">
    <source>
        <dbReference type="ARBA" id="ARBA00022737"/>
    </source>
</evidence>
<dbReference type="AlphaFoldDB" id="A0A3Q2YWY3"/>
<dbReference type="GO" id="GO:0030018">
    <property type="term" value="C:Z disc"/>
    <property type="evidence" value="ECO:0007669"/>
    <property type="project" value="TreeGrafter"/>
</dbReference>
<dbReference type="KEGG" id="hcq:109514994"/>
<dbReference type="Gene3D" id="6.10.250.1820">
    <property type="match status" value="1"/>
</dbReference>
<dbReference type="Ensembl" id="ENSHCOT00000015679.1">
    <property type="protein sequence ID" value="ENSHCOP00000023422.1"/>
    <property type="gene ID" value="ENSHCOG00000011932.1"/>
</dbReference>
<dbReference type="InterPro" id="IPR051226">
    <property type="entry name" value="PP1_Regulatory_Subunit"/>
</dbReference>
<dbReference type="OMA" id="MSTYYPR"/>
<evidence type="ECO:0000313" key="5">
    <source>
        <dbReference type="Ensembl" id="ENSHCOP00000023422.1"/>
    </source>
</evidence>
<evidence type="ECO:0000256" key="2">
    <source>
        <dbReference type="ARBA" id="ARBA00023043"/>
    </source>
</evidence>
<dbReference type="STRING" id="109280.ENSHCOP00000023422"/>
<dbReference type="Proteomes" id="UP000264820">
    <property type="component" value="Unplaced"/>
</dbReference>
<dbReference type="GO" id="GO:0004857">
    <property type="term" value="F:enzyme inhibitor activity"/>
    <property type="evidence" value="ECO:0007669"/>
    <property type="project" value="TreeGrafter"/>
</dbReference>
<reference evidence="5" key="1">
    <citation type="submission" date="2025-08" db="UniProtKB">
        <authorList>
            <consortium name="Ensembl"/>
        </authorList>
    </citation>
    <scope>IDENTIFICATION</scope>
</reference>
<dbReference type="GO" id="GO:0019901">
    <property type="term" value="F:protein kinase binding"/>
    <property type="evidence" value="ECO:0007669"/>
    <property type="project" value="InterPro"/>
</dbReference>